<dbReference type="KEGG" id="atl:Athai_13850"/>
<name>A0A7R7DLN4_9ACTN</name>
<dbReference type="Pfam" id="PF07592">
    <property type="entry name" value="DDE_Tnp_ISAZ013"/>
    <property type="match status" value="1"/>
</dbReference>
<dbReference type="AlphaFoldDB" id="A0A7R7DLN4"/>
<dbReference type="InterPro" id="IPR011518">
    <property type="entry name" value="Transposase_36"/>
</dbReference>
<proteinExistence type="predicted"/>
<reference evidence="1 2" key="1">
    <citation type="submission" date="2020-08" db="EMBL/GenBank/DDBJ databases">
        <title>Whole genome shotgun sequence of Actinocatenispora thailandica NBRC 105041.</title>
        <authorList>
            <person name="Komaki H."/>
            <person name="Tamura T."/>
        </authorList>
    </citation>
    <scope>NUCLEOTIDE SEQUENCE [LARGE SCALE GENOMIC DNA]</scope>
    <source>
        <strain evidence="1 2">NBRC 105041</strain>
    </source>
</reference>
<evidence type="ECO:0008006" key="3">
    <source>
        <dbReference type="Google" id="ProtNLM"/>
    </source>
</evidence>
<gene>
    <name evidence="1" type="ORF">Athai_13850</name>
</gene>
<keyword evidence="2" id="KW-1185">Reference proteome</keyword>
<organism evidence="1 2">
    <name type="scientific">Actinocatenispora thailandica</name>
    <dbReference type="NCBI Taxonomy" id="227318"/>
    <lineage>
        <taxon>Bacteria</taxon>
        <taxon>Bacillati</taxon>
        <taxon>Actinomycetota</taxon>
        <taxon>Actinomycetes</taxon>
        <taxon>Micromonosporales</taxon>
        <taxon>Micromonosporaceae</taxon>
        <taxon>Actinocatenispora</taxon>
    </lineage>
</organism>
<accession>A0A7R7DLN4</accession>
<dbReference type="Proteomes" id="UP000611640">
    <property type="component" value="Chromosome"/>
</dbReference>
<protein>
    <recommendedName>
        <fullName evidence="3">Transposase</fullName>
    </recommendedName>
</protein>
<sequence>MCHFPPGTSKWNKVEHRLFSFISINWRGRPLTDYQTIVETIATTTTSTRLSVEAVLDTGTYPTGVKISNAQMTTVPLQRYAFHGEWNYLIHPHLIAESVQDKPISLEQTA</sequence>
<dbReference type="EMBL" id="AP023355">
    <property type="protein sequence ID" value="BCJ33882.1"/>
    <property type="molecule type" value="Genomic_DNA"/>
</dbReference>
<evidence type="ECO:0000313" key="1">
    <source>
        <dbReference type="EMBL" id="BCJ33882.1"/>
    </source>
</evidence>
<evidence type="ECO:0000313" key="2">
    <source>
        <dbReference type="Proteomes" id="UP000611640"/>
    </source>
</evidence>